<keyword evidence="3" id="KW-0378">Hydrolase</keyword>
<feature type="region of interest" description="Disordered" evidence="1">
    <location>
        <begin position="197"/>
        <end position="221"/>
    </location>
</feature>
<protein>
    <submittedName>
        <fullName evidence="3">Serine hydrolase domain-containing protein</fullName>
        <ecNumber evidence="3">3.1.1.103</ecNumber>
    </submittedName>
</protein>
<dbReference type="Pfam" id="PF00144">
    <property type="entry name" value="Beta-lactamase"/>
    <property type="match status" value="1"/>
</dbReference>
<organism evidence="3 4">
    <name type="scientific">Streptodolium elevatio</name>
    <dbReference type="NCBI Taxonomy" id="3157996"/>
    <lineage>
        <taxon>Bacteria</taxon>
        <taxon>Bacillati</taxon>
        <taxon>Actinomycetota</taxon>
        <taxon>Actinomycetes</taxon>
        <taxon>Kitasatosporales</taxon>
        <taxon>Streptomycetaceae</taxon>
        <taxon>Streptodolium</taxon>
    </lineage>
</organism>
<dbReference type="GO" id="GO:0016787">
    <property type="term" value="F:hydrolase activity"/>
    <property type="evidence" value="ECO:0007669"/>
    <property type="project" value="UniProtKB-KW"/>
</dbReference>
<dbReference type="SUPFAM" id="SSF56601">
    <property type="entry name" value="beta-lactamase/transpeptidase-like"/>
    <property type="match status" value="1"/>
</dbReference>
<proteinExistence type="predicted"/>
<gene>
    <name evidence="3" type="ORF">AB0C36_01245</name>
</gene>
<evidence type="ECO:0000259" key="2">
    <source>
        <dbReference type="Pfam" id="PF00144"/>
    </source>
</evidence>
<name>A0ABV3DA86_9ACTN</name>
<dbReference type="EMBL" id="JBEZFP010000002">
    <property type="protein sequence ID" value="MEU8132114.1"/>
    <property type="molecule type" value="Genomic_DNA"/>
</dbReference>
<reference evidence="3 4" key="1">
    <citation type="submission" date="2024-06" db="EMBL/GenBank/DDBJ databases">
        <title>The Natural Products Discovery Center: Release of the First 8490 Sequenced Strains for Exploring Actinobacteria Biosynthetic Diversity.</title>
        <authorList>
            <person name="Kalkreuter E."/>
            <person name="Kautsar S.A."/>
            <person name="Yang D."/>
            <person name="Bader C.D."/>
            <person name="Teijaro C.N."/>
            <person name="Fluegel L."/>
            <person name="Davis C.M."/>
            <person name="Simpson J.R."/>
            <person name="Lauterbach L."/>
            <person name="Steele A.D."/>
            <person name="Gui C."/>
            <person name="Meng S."/>
            <person name="Li G."/>
            <person name="Viehrig K."/>
            <person name="Ye F."/>
            <person name="Su P."/>
            <person name="Kiefer A.F."/>
            <person name="Nichols A."/>
            <person name="Cepeda A.J."/>
            <person name="Yan W."/>
            <person name="Fan B."/>
            <person name="Jiang Y."/>
            <person name="Adhikari A."/>
            <person name="Zheng C.-J."/>
            <person name="Schuster L."/>
            <person name="Cowan T.M."/>
            <person name="Smanski M.J."/>
            <person name="Chevrette M.G."/>
            <person name="De Carvalho L.P.S."/>
            <person name="Shen B."/>
        </authorList>
    </citation>
    <scope>NUCLEOTIDE SEQUENCE [LARGE SCALE GENOMIC DNA]</scope>
    <source>
        <strain evidence="3 4">NPDC048946</strain>
    </source>
</reference>
<keyword evidence="4" id="KW-1185">Reference proteome</keyword>
<dbReference type="InterPro" id="IPR050491">
    <property type="entry name" value="AmpC-like"/>
</dbReference>
<dbReference type="InterPro" id="IPR012338">
    <property type="entry name" value="Beta-lactam/transpept-like"/>
</dbReference>
<dbReference type="PANTHER" id="PTHR46825:SF8">
    <property type="entry name" value="BETA-LACTAMASE-RELATED"/>
    <property type="match status" value="1"/>
</dbReference>
<dbReference type="RefSeq" id="WP_358347414.1">
    <property type="nucleotide sequence ID" value="NZ_JBEZFP010000002.1"/>
</dbReference>
<dbReference type="Gene3D" id="3.40.710.10">
    <property type="entry name" value="DD-peptidase/beta-lactamase superfamily"/>
    <property type="match status" value="1"/>
</dbReference>
<dbReference type="InterPro" id="IPR001466">
    <property type="entry name" value="Beta-lactam-related"/>
</dbReference>
<accession>A0ABV3DA86</accession>
<evidence type="ECO:0000313" key="3">
    <source>
        <dbReference type="EMBL" id="MEU8132114.1"/>
    </source>
</evidence>
<evidence type="ECO:0000313" key="4">
    <source>
        <dbReference type="Proteomes" id="UP001551482"/>
    </source>
</evidence>
<evidence type="ECO:0000256" key="1">
    <source>
        <dbReference type="SAM" id="MobiDB-lite"/>
    </source>
</evidence>
<dbReference type="PANTHER" id="PTHR46825">
    <property type="entry name" value="D-ALANYL-D-ALANINE-CARBOXYPEPTIDASE/ENDOPEPTIDASE AMPH"/>
    <property type="match status" value="1"/>
</dbReference>
<feature type="domain" description="Beta-lactamase-related" evidence="2">
    <location>
        <begin position="19"/>
        <end position="342"/>
    </location>
</feature>
<dbReference type="EC" id="3.1.1.103" evidence="3"/>
<dbReference type="Proteomes" id="UP001551482">
    <property type="component" value="Unassembled WGS sequence"/>
</dbReference>
<sequence>MDFDYSRWSERLQELCRLHDVPGATLAIGVGGEVHEVAVGVLDKATGAPMGNDAMFQIGSITKVYTATAVMQLVAQGAVELDTRVCEVLSGFRVADPATTRYLTVRHLLSHTSGLENGVFPDVGSDDDCLERYLASCTDLGQLHPLGALGAYSHAGFLIAGRLVERLTGKVWESAVRDLLLDPLGLHDTVTRPDLADHARRVPGHRAPSAPALSSLDPGRVSAPVPTPAPLRWDTPRVMGPGSGFCATAGDMVRFAMAHMSDAESNLPPAAVKAMREPQAPMPCAWGGGYRGLGWRLYPGKHSSTYGHGGELPGLLTYLYAVENPSLAIALCSNGGDNMALRSDVRDDLAALAGVTVRRFEAPNTPADVDIEPFLGTYRCSPAEARLERDGSGIWLRPRFAGGGARGTLMPRETRLVPVTDTLLAGFECDGAYPIPVTLHVLPDGSRYIYARERTLRKVS</sequence>
<comment type="caution">
    <text evidence="3">The sequence shown here is derived from an EMBL/GenBank/DDBJ whole genome shotgun (WGS) entry which is preliminary data.</text>
</comment>